<dbReference type="Gene3D" id="3.20.20.70">
    <property type="entry name" value="Aldolase class I"/>
    <property type="match status" value="1"/>
</dbReference>
<organism evidence="5 6">
    <name type="scientific">Cereibacter azotoformans</name>
    <dbReference type="NCBI Taxonomy" id="43057"/>
    <lineage>
        <taxon>Bacteria</taxon>
        <taxon>Pseudomonadati</taxon>
        <taxon>Pseudomonadota</taxon>
        <taxon>Alphaproteobacteria</taxon>
        <taxon>Rhodobacterales</taxon>
        <taxon>Paracoccaceae</taxon>
        <taxon>Cereibacter</taxon>
    </lineage>
</organism>
<dbReference type="OrthoDB" id="9805277at2"/>
<comment type="caution">
    <text evidence="5">The sequence shown here is derived from an EMBL/GenBank/DDBJ whole genome shotgun (WGS) entry which is preliminary data.</text>
</comment>
<name>A0A2T5K5Y8_9RHOB</name>
<protein>
    <submittedName>
        <fullName evidence="5">Uncharacterized protein (DUF849 family)</fullName>
    </submittedName>
</protein>
<dbReference type="GO" id="GO:0043720">
    <property type="term" value="F:3-keto-5-aminohexanoate cleavage activity"/>
    <property type="evidence" value="ECO:0007669"/>
    <property type="project" value="InterPro"/>
</dbReference>
<proteinExistence type="predicted"/>
<gene>
    <name evidence="5" type="ORF">C8J28_111129</name>
</gene>
<accession>A0A2T5K5Y8</accession>
<sequence>MSLPEGSAGLPRIMLAPNGARLTKADHPALPVTIPEIVSAALAGRAAGADGLHAHVRDAEGRHVLDAGLYAELLAELDRQAPGFPVQVTTEAVGIYSPAEQRALVERLRPRLVSIAFREITAEPDADVTRRFFAFCAEARCQVQHILYDLEDIARLVAAVDEGIIPREGLAVLLVLGRYTPGQVSAPADLDLPAAALLQALPAADWAVCAFGPRETECLVAAHRMGGKMRIGFENNLLQSDGHPAPDNAARVAELVAALRSDTARS</sequence>
<reference evidence="5 6" key="1">
    <citation type="submission" date="2018-04" db="EMBL/GenBank/DDBJ databases">
        <title>Genomic Encyclopedia of Type Strains, Phase III (KMG-III): the genomes of soil and plant-associated and newly described type strains.</title>
        <authorList>
            <person name="Whitman W."/>
        </authorList>
    </citation>
    <scope>NUCLEOTIDE SEQUENCE [LARGE SCALE GENOMIC DNA]</scope>
    <source>
        <strain evidence="5 6">KA25</strain>
    </source>
</reference>
<keyword evidence="3" id="KW-0479">Metal-binding</keyword>
<dbReference type="InterPro" id="IPR013785">
    <property type="entry name" value="Aldolase_TIM"/>
</dbReference>
<keyword evidence="2" id="KW-0808">Transferase</keyword>
<dbReference type="Pfam" id="PF05853">
    <property type="entry name" value="BKACE"/>
    <property type="match status" value="1"/>
</dbReference>
<evidence type="ECO:0000256" key="2">
    <source>
        <dbReference type="ARBA" id="ARBA00022679"/>
    </source>
</evidence>
<dbReference type="PANTHER" id="PTHR37418">
    <property type="entry name" value="3-KETO-5-AMINOHEXANOATE CLEAVAGE ENZYME-RELATED"/>
    <property type="match status" value="1"/>
</dbReference>
<dbReference type="InterPro" id="IPR008567">
    <property type="entry name" value="BKACE"/>
</dbReference>
<dbReference type="EMBL" id="QAOT01000011">
    <property type="protein sequence ID" value="PTR17841.1"/>
    <property type="molecule type" value="Genomic_DNA"/>
</dbReference>
<evidence type="ECO:0000313" key="5">
    <source>
        <dbReference type="EMBL" id="PTR17841.1"/>
    </source>
</evidence>
<evidence type="ECO:0000256" key="3">
    <source>
        <dbReference type="ARBA" id="ARBA00022723"/>
    </source>
</evidence>
<keyword evidence="4" id="KW-0862">Zinc</keyword>
<dbReference type="PANTHER" id="PTHR37418:SF2">
    <property type="entry name" value="3-KETO-5-AMINOHEXANOATE CLEAVAGE ENZYME"/>
    <property type="match status" value="1"/>
</dbReference>
<dbReference type="Proteomes" id="UP000244060">
    <property type="component" value="Unassembled WGS sequence"/>
</dbReference>
<dbReference type="AlphaFoldDB" id="A0A2T5K5Y8"/>
<evidence type="ECO:0000256" key="1">
    <source>
        <dbReference type="ARBA" id="ARBA00001947"/>
    </source>
</evidence>
<dbReference type="GO" id="GO:0046872">
    <property type="term" value="F:metal ion binding"/>
    <property type="evidence" value="ECO:0007669"/>
    <property type="project" value="UniProtKB-KW"/>
</dbReference>
<keyword evidence="6" id="KW-1185">Reference proteome</keyword>
<dbReference type="RefSeq" id="WP_108221285.1">
    <property type="nucleotide sequence ID" value="NZ_CP090022.1"/>
</dbReference>
<evidence type="ECO:0000256" key="4">
    <source>
        <dbReference type="ARBA" id="ARBA00022833"/>
    </source>
</evidence>
<comment type="cofactor">
    <cofactor evidence="1">
        <name>Zn(2+)</name>
        <dbReference type="ChEBI" id="CHEBI:29105"/>
    </cofactor>
</comment>
<evidence type="ECO:0000313" key="6">
    <source>
        <dbReference type="Proteomes" id="UP000244060"/>
    </source>
</evidence>